<keyword evidence="3 5" id="KW-1133">Transmembrane helix</keyword>
<dbReference type="AlphaFoldDB" id="A0A1B9IA69"/>
<evidence type="ECO:0000256" key="2">
    <source>
        <dbReference type="ARBA" id="ARBA00022692"/>
    </source>
</evidence>
<organism evidence="6">
    <name type="scientific">Kwoniella pini CBS 10737</name>
    <dbReference type="NCBI Taxonomy" id="1296096"/>
    <lineage>
        <taxon>Eukaryota</taxon>
        <taxon>Fungi</taxon>
        <taxon>Dikarya</taxon>
        <taxon>Basidiomycota</taxon>
        <taxon>Agaricomycotina</taxon>
        <taxon>Tremellomycetes</taxon>
        <taxon>Tremellales</taxon>
        <taxon>Cryptococcaceae</taxon>
        <taxon>Kwoniella</taxon>
    </lineage>
</organism>
<sequence length="296" mass="33089">MKENKAAENVLATIGAALWALQAIPQVYKSYRTKSTRGLSPLMMCIWAASSLFFCVYVSSRHLAIPMVIQPHLTLIFLSIAWAQCLYYSYDYSFLKSLLYWVIWMTLAAVFEVGSIFGLLAAKRKGTEVPMVVYGYTSSALSFIGLLPQYYEIYRSKEVTGLSLTFVFTDIIGAIFYILSLFFRTRLDISAFLNDNVETGFQVMYAVTAVMVIILVILALILNPRAAKQKRVQASISPTMPPLPTSNETGDIVVEEKPECNQSDQTRNPEPVTGLEYFVQENATHSYPAMPGSTLV</sequence>
<proteinExistence type="predicted"/>
<name>A0A1B9IA69_9TREE</name>
<reference evidence="6" key="2">
    <citation type="submission" date="2016-07" db="EMBL/GenBank/DDBJ databases">
        <title>Evolution of pathogenesis and genome organization in the Tremellales.</title>
        <authorList>
            <person name="Cuomo C."/>
            <person name="Litvintseva A."/>
            <person name="Heitman J."/>
            <person name="Chen Y."/>
            <person name="Sun S."/>
            <person name="Springer D."/>
            <person name="Dromer F."/>
            <person name="Young S."/>
            <person name="Zeng Q."/>
            <person name="Chapman S."/>
            <person name="Gujja S."/>
            <person name="Saif S."/>
            <person name="Birren B."/>
        </authorList>
    </citation>
    <scope>NUCLEOTIDE SEQUENCE</scope>
    <source>
        <strain evidence="6">CBS 10737</strain>
    </source>
</reference>
<feature type="transmembrane region" description="Helical" evidence="5">
    <location>
        <begin position="41"/>
        <end position="60"/>
    </location>
</feature>
<comment type="subcellular location">
    <subcellularLocation>
        <location evidence="1">Membrane</location>
        <topology evidence="1">Multi-pass membrane protein</topology>
    </subcellularLocation>
</comment>
<dbReference type="GO" id="GO:0016020">
    <property type="term" value="C:membrane"/>
    <property type="evidence" value="ECO:0007669"/>
    <property type="project" value="UniProtKB-SubCell"/>
</dbReference>
<dbReference type="SMART" id="SM00679">
    <property type="entry name" value="CTNS"/>
    <property type="match status" value="2"/>
</dbReference>
<accession>A0A1B9IA69</accession>
<feature type="transmembrane region" description="Helical" evidence="5">
    <location>
        <begin position="102"/>
        <end position="121"/>
    </location>
</feature>
<evidence type="ECO:0000256" key="5">
    <source>
        <dbReference type="SAM" id="Phobius"/>
    </source>
</evidence>
<evidence type="ECO:0000256" key="4">
    <source>
        <dbReference type="ARBA" id="ARBA00023136"/>
    </source>
</evidence>
<reference evidence="6" key="1">
    <citation type="submission" date="2013-07" db="EMBL/GenBank/DDBJ databases">
        <title>The Genome Sequence of Cryptococcus pinus CBS10737.</title>
        <authorList>
            <consortium name="The Broad Institute Genome Sequencing Platform"/>
            <person name="Cuomo C."/>
            <person name="Litvintseva A."/>
            <person name="Chen Y."/>
            <person name="Heitman J."/>
            <person name="Sun S."/>
            <person name="Springer D."/>
            <person name="Dromer F."/>
            <person name="Young S.K."/>
            <person name="Zeng Q."/>
            <person name="Gargeya S."/>
            <person name="Fitzgerald M."/>
            <person name="Abouelleil A."/>
            <person name="Alvarado L."/>
            <person name="Berlin A.M."/>
            <person name="Chapman S.B."/>
            <person name="Dewar J."/>
            <person name="Goldberg J."/>
            <person name="Griggs A."/>
            <person name="Gujja S."/>
            <person name="Hansen M."/>
            <person name="Howarth C."/>
            <person name="Imamovic A."/>
            <person name="Larimer J."/>
            <person name="McCowan C."/>
            <person name="Murphy C."/>
            <person name="Pearson M."/>
            <person name="Priest M."/>
            <person name="Roberts A."/>
            <person name="Saif S."/>
            <person name="Shea T."/>
            <person name="Sykes S."/>
            <person name="Wortman J."/>
            <person name="Nusbaum C."/>
            <person name="Birren B."/>
        </authorList>
    </citation>
    <scope>NUCLEOTIDE SEQUENCE [LARGE SCALE GENOMIC DNA]</scope>
    <source>
        <strain evidence="6">CBS 10737</strain>
    </source>
</reference>
<dbReference type="Pfam" id="PF04193">
    <property type="entry name" value="PQ-loop"/>
    <property type="match status" value="2"/>
</dbReference>
<keyword evidence="2 5" id="KW-0812">Transmembrane</keyword>
<feature type="transmembrane region" description="Helical" evidence="5">
    <location>
        <begin position="133"/>
        <end position="151"/>
    </location>
</feature>
<dbReference type="InterPro" id="IPR051415">
    <property type="entry name" value="LAAT-1"/>
</dbReference>
<feature type="transmembrane region" description="Helical" evidence="5">
    <location>
        <begin position="163"/>
        <end position="183"/>
    </location>
</feature>
<dbReference type="OrthoDB" id="407617at2759"/>
<dbReference type="PANTHER" id="PTHR16201">
    <property type="entry name" value="SEVEN TRANSMEMBRANE PROTEIN 1-RELATED"/>
    <property type="match status" value="1"/>
</dbReference>
<gene>
    <name evidence="6" type="ORF">I206_01599</name>
</gene>
<evidence type="ECO:0000256" key="1">
    <source>
        <dbReference type="ARBA" id="ARBA00004141"/>
    </source>
</evidence>
<dbReference type="InterPro" id="IPR006603">
    <property type="entry name" value="PQ-loop_rpt"/>
</dbReference>
<evidence type="ECO:0000313" key="6">
    <source>
        <dbReference type="EMBL" id="OCF52311.1"/>
    </source>
</evidence>
<protein>
    <submittedName>
        <fullName evidence="6">Uncharacterized protein</fullName>
    </submittedName>
</protein>
<evidence type="ECO:0000256" key="3">
    <source>
        <dbReference type="ARBA" id="ARBA00022989"/>
    </source>
</evidence>
<dbReference type="PANTHER" id="PTHR16201:SF37">
    <property type="entry name" value="PQ-LOOP REPEAT-CONTAINING PROTEIN"/>
    <property type="match status" value="1"/>
</dbReference>
<keyword evidence="4 5" id="KW-0472">Membrane</keyword>
<dbReference type="EMBL" id="KI894008">
    <property type="protein sequence ID" value="OCF52311.1"/>
    <property type="molecule type" value="Genomic_DNA"/>
</dbReference>
<feature type="transmembrane region" description="Helical" evidence="5">
    <location>
        <begin position="72"/>
        <end position="90"/>
    </location>
</feature>
<feature type="transmembrane region" description="Helical" evidence="5">
    <location>
        <begin position="203"/>
        <end position="222"/>
    </location>
</feature>
<dbReference type="Gene3D" id="1.20.1280.290">
    <property type="match status" value="2"/>
</dbReference>